<dbReference type="SUPFAM" id="SSF52141">
    <property type="entry name" value="Uracil-DNA glycosylase-like"/>
    <property type="match status" value="1"/>
</dbReference>
<dbReference type="CDD" id="cd10027">
    <property type="entry name" value="UDG-F1-like"/>
    <property type="match status" value="1"/>
</dbReference>
<dbReference type="InterPro" id="IPR002043">
    <property type="entry name" value="UDG_fam1"/>
</dbReference>
<dbReference type="SMART" id="SM00986">
    <property type="entry name" value="UDG"/>
    <property type="match status" value="1"/>
</dbReference>
<evidence type="ECO:0000313" key="6">
    <source>
        <dbReference type="EMBL" id="KNZ60565.1"/>
    </source>
</evidence>
<dbReference type="PANTHER" id="PTHR11264">
    <property type="entry name" value="URACIL-DNA GLYCOSYLASE"/>
    <property type="match status" value="1"/>
</dbReference>
<comment type="similarity">
    <text evidence="1">Belongs to the uracil-DNA glycosylase (UDG) superfamily. UNG family.</text>
</comment>
<name>A0A0L6VKB4_9BASI</name>
<organism evidence="6 7">
    <name type="scientific">Puccinia sorghi</name>
    <dbReference type="NCBI Taxonomy" id="27349"/>
    <lineage>
        <taxon>Eukaryota</taxon>
        <taxon>Fungi</taxon>
        <taxon>Dikarya</taxon>
        <taxon>Basidiomycota</taxon>
        <taxon>Pucciniomycotina</taxon>
        <taxon>Pucciniomycetes</taxon>
        <taxon>Pucciniales</taxon>
        <taxon>Pucciniaceae</taxon>
        <taxon>Puccinia</taxon>
    </lineage>
</organism>
<accession>A0A0L6VKB4</accession>
<dbReference type="GO" id="GO:0097510">
    <property type="term" value="P:base-excision repair, AP site formation via deaminated base removal"/>
    <property type="evidence" value="ECO:0007669"/>
    <property type="project" value="TreeGrafter"/>
</dbReference>
<comment type="caution">
    <text evidence="6">The sequence shown here is derived from an EMBL/GenBank/DDBJ whole genome shotgun (WGS) entry which is preliminary data.</text>
</comment>
<dbReference type="InterPro" id="IPR036895">
    <property type="entry name" value="Uracil-DNA_glycosylase-like_sf"/>
</dbReference>
<dbReference type="OrthoDB" id="10031947at2759"/>
<evidence type="ECO:0000256" key="1">
    <source>
        <dbReference type="ARBA" id="ARBA00008184"/>
    </source>
</evidence>
<dbReference type="GO" id="GO:0005739">
    <property type="term" value="C:mitochondrion"/>
    <property type="evidence" value="ECO:0007669"/>
    <property type="project" value="TreeGrafter"/>
</dbReference>
<proteinExistence type="inferred from homology"/>
<evidence type="ECO:0000313" key="7">
    <source>
        <dbReference type="Proteomes" id="UP000037035"/>
    </source>
</evidence>
<evidence type="ECO:0000256" key="3">
    <source>
        <dbReference type="ARBA" id="ARBA00022801"/>
    </source>
</evidence>
<dbReference type="EMBL" id="LAVV01005964">
    <property type="protein sequence ID" value="KNZ60565.1"/>
    <property type="molecule type" value="Genomic_DNA"/>
</dbReference>
<keyword evidence="7" id="KW-1185">Reference proteome</keyword>
<keyword evidence="3" id="KW-0378">Hydrolase</keyword>
<dbReference type="Proteomes" id="UP000037035">
    <property type="component" value="Unassembled WGS sequence"/>
</dbReference>
<dbReference type="InterPro" id="IPR005122">
    <property type="entry name" value="Uracil-DNA_glycosylase-like"/>
</dbReference>
<evidence type="ECO:0000256" key="2">
    <source>
        <dbReference type="ARBA" id="ARBA00022763"/>
    </source>
</evidence>
<gene>
    <name evidence="6" type="ORF">VP01_1536g8</name>
</gene>
<reference evidence="6 7" key="1">
    <citation type="submission" date="2015-08" db="EMBL/GenBank/DDBJ databases">
        <title>Next Generation Sequencing and Analysis of the Genome of Puccinia sorghi L Schw, the Causal Agent of Maize Common Rust.</title>
        <authorList>
            <person name="Rochi L."/>
            <person name="Burguener G."/>
            <person name="Darino M."/>
            <person name="Turjanski A."/>
            <person name="Kreff E."/>
            <person name="Dieguez M.J."/>
            <person name="Sacco F."/>
        </authorList>
    </citation>
    <scope>NUCLEOTIDE SEQUENCE [LARGE SCALE GENOMIC DNA]</scope>
    <source>
        <strain evidence="6 7">RO10H11247</strain>
    </source>
</reference>
<evidence type="ECO:0000256" key="4">
    <source>
        <dbReference type="ARBA" id="ARBA00023204"/>
    </source>
</evidence>
<dbReference type="VEuPathDB" id="FungiDB:VP01_1536g8"/>
<feature type="domain" description="Uracil-DNA glycosylase-like" evidence="5">
    <location>
        <begin position="211"/>
        <end position="394"/>
    </location>
</feature>
<dbReference type="STRING" id="27349.A0A0L6VKB4"/>
<protein>
    <recommendedName>
        <fullName evidence="5">Uracil-DNA glycosylase-like domain-containing protein</fullName>
    </recommendedName>
</protein>
<evidence type="ECO:0000259" key="5">
    <source>
        <dbReference type="SMART" id="SM00986"/>
    </source>
</evidence>
<keyword evidence="2" id="KW-0227">DNA damage</keyword>
<dbReference type="SMART" id="SM00987">
    <property type="entry name" value="UreE_C"/>
    <property type="match status" value="1"/>
</dbReference>
<sequence length="414" mass="46550">MFVTQIPSSPILHQPIRSKKRQNSELDCMHTSTKPQPTCTTPKNQPSIADIWCLTRSDEGGPEGIWKRPRLTKGRWQDEVVMPVCKEEGSSSLSIQSAICPPNPSSLASRNASNSSLFSIQSLWSNITDGFSELDWGFQPEIFPLELHPLRGIHSSWLEHLKPVFTQPEIIALHQQFDPKYLGYNYKLGEKPPHLQTEISPPANHLYSWSRLTPLDQVKVVILGSRPHPRATQSHGLAFSQPTTCPHVSGAIQSIHRELENQYPDKFIRPTHGSLVSWAQAGVLLLNIVQTAPRDDETAHGKFGWQEFTRQVLQIVSREGGSVYSEAGEDHSFQKGIVFIGWGEQASREIHAAGILQSTRNHMILTSPGSPHPSSAWNDGFFHRQHFRLANDFLTATYGHHHAIPWWDLLPLDP</sequence>
<keyword evidence="4" id="KW-0234">DNA repair</keyword>
<dbReference type="Gene3D" id="3.40.470.10">
    <property type="entry name" value="Uracil-DNA glycosylase-like domain"/>
    <property type="match status" value="1"/>
</dbReference>
<dbReference type="AlphaFoldDB" id="A0A0L6VKB4"/>
<dbReference type="PANTHER" id="PTHR11264:SF0">
    <property type="entry name" value="URACIL-DNA GLYCOSYLASE"/>
    <property type="match status" value="1"/>
</dbReference>
<dbReference type="GO" id="GO:0004844">
    <property type="term" value="F:uracil DNA N-glycosylase activity"/>
    <property type="evidence" value="ECO:0007669"/>
    <property type="project" value="InterPro"/>
</dbReference>
<dbReference type="GO" id="GO:0005634">
    <property type="term" value="C:nucleus"/>
    <property type="evidence" value="ECO:0007669"/>
    <property type="project" value="TreeGrafter"/>
</dbReference>